<dbReference type="Pfam" id="PF00440">
    <property type="entry name" value="TetR_N"/>
    <property type="match status" value="1"/>
</dbReference>
<evidence type="ECO:0000256" key="1">
    <source>
        <dbReference type="ARBA" id="ARBA00023015"/>
    </source>
</evidence>
<dbReference type="PANTHER" id="PTHR30055:SF234">
    <property type="entry name" value="HTH-TYPE TRANSCRIPTIONAL REGULATOR BETI"/>
    <property type="match status" value="1"/>
</dbReference>
<reference evidence="6 7" key="1">
    <citation type="submission" date="2024-09" db="EMBL/GenBank/DDBJ databases">
        <authorList>
            <person name="Sun Q."/>
            <person name="Mori K."/>
        </authorList>
    </citation>
    <scope>NUCLEOTIDE SEQUENCE [LARGE SCALE GENOMIC DNA]</scope>
    <source>
        <strain evidence="6 7">TBRC 0563</strain>
    </source>
</reference>
<dbReference type="EMBL" id="JBHLZP010000049">
    <property type="protein sequence ID" value="MFB9832437.1"/>
    <property type="molecule type" value="Genomic_DNA"/>
</dbReference>
<dbReference type="SUPFAM" id="SSF46689">
    <property type="entry name" value="Homeodomain-like"/>
    <property type="match status" value="1"/>
</dbReference>
<keyword evidence="2 4" id="KW-0238">DNA-binding</keyword>
<comment type="caution">
    <text evidence="6">The sequence shown here is derived from an EMBL/GenBank/DDBJ whole genome shotgun (WGS) entry which is preliminary data.</text>
</comment>
<sequence length="205" mass="22222">MDDNPVQRAGYHHGSLPVALVAAALDLLDERGLDKVSVREVARRAGVSPGAPFRHFSDRQALLTAVADRILADFEEWQRAALAKAEGPAVRAYGLGFVRYAIRHPNRFELIKSRVYGADHPVELAERLSRIERDFGDLIVAGQRAGELRAGDPAVIGLAGQALVYGLSQMIVDGYLPRDQAELLAEHVLDTLGLGIVDPAACQEP</sequence>
<keyword evidence="7" id="KW-1185">Reference proteome</keyword>
<accession>A0ABV5YBN5</accession>
<dbReference type="InterPro" id="IPR009057">
    <property type="entry name" value="Homeodomain-like_sf"/>
</dbReference>
<dbReference type="Gene3D" id="1.10.357.10">
    <property type="entry name" value="Tetracycline Repressor, domain 2"/>
    <property type="match status" value="1"/>
</dbReference>
<evidence type="ECO:0000256" key="3">
    <source>
        <dbReference type="ARBA" id="ARBA00023163"/>
    </source>
</evidence>
<evidence type="ECO:0000313" key="7">
    <source>
        <dbReference type="Proteomes" id="UP001589627"/>
    </source>
</evidence>
<proteinExistence type="predicted"/>
<dbReference type="PANTHER" id="PTHR30055">
    <property type="entry name" value="HTH-TYPE TRANSCRIPTIONAL REGULATOR RUTR"/>
    <property type="match status" value="1"/>
</dbReference>
<dbReference type="InterPro" id="IPR036271">
    <property type="entry name" value="Tet_transcr_reg_TetR-rel_C_sf"/>
</dbReference>
<dbReference type="InterPro" id="IPR025996">
    <property type="entry name" value="MT1864/Rv1816-like_C"/>
</dbReference>
<dbReference type="PRINTS" id="PR00455">
    <property type="entry name" value="HTHTETR"/>
</dbReference>
<dbReference type="Pfam" id="PF13305">
    <property type="entry name" value="TetR_C_33"/>
    <property type="match status" value="1"/>
</dbReference>
<evidence type="ECO:0000259" key="5">
    <source>
        <dbReference type="PROSITE" id="PS50977"/>
    </source>
</evidence>
<dbReference type="InterPro" id="IPR001647">
    <property type="entry name" value="HTH_TetR"/>
</dbReference>
<name>A0ABV5YBN5_9ACTN</name>
<dbReference type="Proteomes" id="UP001589627">
    <property type="component" value="Unassembled WGS sequence"/>
</dbReference>
<feature type="domain" description="HTH tetR-type" evidence="5">
    <location>
        <begin position="14"/>
        <end position="74"/>
    </location>
</feature>
<dbReference type="SUPFAM" id="SSF48498">
    <property type="entry name" value="Tetracyclin repressor-like, C-terminal domain"/>
    <property type="match status" value="1"/>
</dbReference>
<evidence type="ECO:0000313" key="6">
    <source>
        <dbReference type="EMBL" id="MFB9832437.1"/>
    </source>
</evidence>
<protein>
    <submittedName>
        <fullName evidence="6">TetR/AcrR family transcriptional regulator</fullName>
    </submittedName>
</protein>
<dbReference type="InterPro" id="IPR050109">
    <property type="entry name" value="HTH-type_TetR-like_transc_reg"/>
</dbReference>
<dbReference type="RefSeq" id="WP_378198197.1">
    <property type="nucleotide sequence ID" value="NZ_JBHLZP010000049.1"/>
</dbReference>
<keyword evidence="1" id="KW-0805">Transcription regulation</keyword>
<organism evidence="6 7">
    <name type="scientific">Actinoallomurus acaciae</name>
    <dbReference type="NCBI Taxonomy" id="502577"/>
    <lineage>
        <taxon>Bacteria</taxon>
        <taxon>Bacillati</taxon>
        <taxon>Actinomycetota</taxon>
        <taxon>Actinomycetes</taxon>
        <taxon>Streptosporangiales</taxon>
        <taxon>Thermomonosporaceae</taxon>
        <taxon>Actinoallomurus</taxon>
    </lineage>
</organism>
<gene>
    <name evidence="6" type="ORF">ACFFNX_09580</name>
</gene>
<evidence type="ECO:0000256" key="4">
    <source>
        <dbReference type="PROSITE-ProRule" id="PRU00335"/>
    </source>
</evidence>
<feature type="DNA-binding region" description="H-T-H motif" evidence="4">
    <location>
        <begin position="37"/>
        <end position="56"/>
    </location>
</feature>
<keyword evidence="3" id="KW-0804">Transcription</keyword>
<dbReference type="PROSITE" id="PS50977">
    <property type="entry name" value="HTH_TETR_2"/>
    <property type="match status" value="1"/>
</dbReference>
<evidence type="ECO:0000256" key="2">
    <source>
        <dbReference type="ARBA" id="ARBA00023125"/>
    </source>
</evidence>